<evidence type="ECO:0000313" key="4">
    <source>
        <dbReference type="Proteomes" id="UP001162060"/>
    </source>
</evidence>
<organism evidence="3 4">
    <name type="scientific">Peronospora matthiolae</name>
    <dbReference type="NCBI Taxonomy" id="2874970"/>
    <lineage>
        <taxon>Eukaryota</taxon>
        <taxon>Sar</taxon>
        <taxon>Stramenopiles</taxon>
        <taxon>Oomycota</taxon>
        <taxon>Peronosporomycetes</taxon>
        <taxon>Peronosporales</taxon>
        <taxon>Peronosporaceae</taxon>
        <taxon>Peronospora</taxon>
    </lineage>
</organism>
<reference evidence="3" key="1">
    <citation type="submission" date="2024-01" db="EMBL/GenBank/DDBJ databases">
        <authorList>
            <person name="Webb A."/>
        </authorList>
    </citation>
    <scope>NUCLEOTIDE SEQUENCE</scope>
    <source>
        <strain evidence="3">Pm1</strain>
    </source>
</reference>
<dbReference type="AlphaFoldDB" id="A0AAV1TWY1"/>
<comment type="caution">
    <text evidence="3">The sequence shown here is derived from an EMBL/GenBank/DDBJ whole genome shotgun (WGS) entry which is preliminary data.</text>
</comment>
<dbReference type="Proteomes" id="UP001162060">
    <property type="component" value="Unassembled WGS sequence"/>
</dbReference>
<evidence type="ECO:0000256" key="2">
    <source>
        <dbReference type="SAM" id="MobiDB-lite"/>
    </source>
</evidence>
<feature type="coiled-coil region" evidence="1">
    <location>
        <begin position="3"/>
        <end position="37"/>
    </location>
</feature>
<sequence length="78" mass="9002">MEAEAALDRAARAERTAREIRQSNRKLFERSRNLESQVIEHAQAGTEPRPMSLARRARREGRSNDEPLTSRTEPTRKT</sequence>
<evidence type="ECO:0000313" key="3">
    <source>
        <dbReference type="EMBL" id="CAK7926102.1"/>
    </source>
</evidence>
<name>A0AAV1TWY1_9STRA</name>
<gene>
    <name evidence="3" type="ORF">PM001_LOCUS11252</name>
</gene>
<proteinExistence type="predicted"/>
<dbReference type="EMBL" id="CAKLBY020000097">
    <property type="protein sequence ID" value="CAK7926102.1"/>
    <property type="molecule type" value="Genomic_DNA"/>
</dbReference>
<evidence type="ECO:0000256" key="1">
    <source>
        <dbReference type="SAM" id="Coils"/>
    </source>
</evidence>
<feature type="region of interest" description="Disordered" evidence="2">
    <location>
        <begin position="38"/>
        <end position="78"/>
    </location>
</feature>
<accession>A0AAV1TWY1</accession>
<protein>
    <submittedName>
        <fullName evidence="3">Uncharacterized protein</fullName>
    </submittedName>
</protein>
<keyword evidence="1" id="KW-0175">Coiled coil</keyword>